<dbReference type="InterPro" id="IPR025533">
    <property type="entry name" value="DUF4419"/>
</dbReference>
<dbReference type="EMBL" id="KZ613523">
    <property type="protein sequence ID" value="PMD14260.1"/>
    <property type="molecule type" value="Genomic_DNA"/>
</dbReference>
<dbReference type="OrthoDB" id="9978173at2759"/>
<reference evidence="1 2" key="1">
    <citation type="submission" date="2016-05" db="EMBL/GenBank/DDBJ databases">
        <title>A degradative enzymes factory behind the ericoid mycorrhizal symbiosis.</title>
        <authorList>
            <consortium name="DOE Joint Genome Institute"/>
            <person name="Martino E."/>
            <person name="Morin E."/>
            <person name="Grelet G."/>
            <person name="Kuo A."/>
            <person name="Kohler A."/>
            <person name="Daghino S."/>
            <person name="Barry K."/>
            <person name="Choi C."/>
            <person name="Cichocki N."/>
            <person name="Clum A."/>
            <person name="Copeland A."/>
            <person name="Hainaut M."/>
            <person name="Haridas S."/>
            <person name="Labutti K."/>
            <person name="Lindquist E."/>
            <person name="Lipzen A."/>
            <person name="Khouja H.-R."/>
            <person name="Murat C."/>
            <person name="Ohm R."/>
            <person name="Olson A."/>
            <person name="Spatafora J."/>
            <person name="Veneault-Fourrey C."/>
            <person name="Henrissat B."/>
            <person name="Grigoriev I."/>
            <person name="Martin F."/>
            <person name="Perotto S."/>
        </authorList>
    </citation>
    <scope>NUCLEOTIDE SEQUENCE [LARGE SCALE GENOMIC DNA]</scope>
    <source>
        <strain evidence="1 2">UAMH 7357</strain>
    </source>
</reference>
<dbReference type="Pfam" id="PF14388">
    <property type="entry name" value="DUF4419"/>
    <property type="match status" value="1"/>
</dbReference>
<evidence type="ECO:0000313" key="1">
    <source>
        <dbReference type="EMBL" id="PMD14260.1"/>
    </source>
</evidence>
<name>A0A2J6PJR3_9HELO</name>
<keyword evidence="2" id="KW-1185">Reference proteome</keyword>
<accession>A0A2J6PJR3</accession>
<evidence type="ECO:0000313" key="2">
    <source>
        <dbReference type="Proteomes" id="UP000235672"/>
    </source>
</evidence>
<proteinExistence type="predicted"/>
<dbReference type="AlphaFoldDB" id="A0A2J6PJR3"/>
<gene>
    <name evidence="1" type="ORF">NA56DRAFT_711075</name>
</gene>
<organism evidence="1 2">
    <name type="scientific">Hyaloscypha hepaticicola</name>
    <dbReference type="NCBI Taxonomy" id="2082293"/>
    <lineage>
        <taxon>Eukaryota</taxon>
        <taxon>Fungi</taxon>
        <taxon>Dikarya</taxon>
        <taxon>Ascomycota</taxon>
        <taxon>Pezizomycotina</taxon>
        <taxon>Leotiomycetes</taxon>
        <taxon>Helotiales</taxon>
        <taxon>Hyaloscyphaceae</taxon>
        <taxon>Hyaloscypha</taxon>
    </lineage>
</organism>
<dbReference type="Proteomes" id="UP000235672">
    <property type="component" value="Unassembled WGS sequence"/>
</dbReference>
<protein>
    <submittedName>
        <fullName evidence="1">Uncharacterized protein</fullName>
    </submittedName>
</protein>
<sequence length="155" mass="16826">MGEQEKISRTLTVYVYCGKNYPGLLGRIIGKCEVVAASHSGNCSCWDTELSTNSREVFGSWVMAFCYWSEEGKSPAKTSKSQQRGLGGWSCSATASVMESSFIELICMTFFPGFEPVPVEINDNGEMHHAVVVAGSPGTGSQVVGRLFKVRGHED</sequence>